<dbReference type="Pfam" id="PF00293">
    <property type="entry name" value="NUDIX"/>
    <property type="match status" value="1"/>
</dbReference>
<sequence>MTALFLFGTLRHLPLLARVLGREETDIATRPAALPDHRVAAVAGEDFPMLAEAPGRRAEGMLVEGLGAGDVARIDHYEDGFGYALAPVTVETEQGPVAARAYMADPAQWSPGEDWSFDAWRDRWGEIATRAADEAMLNLGTGAEGPPRFARLARAWARMMAAAPAPQTLRTRMTAASDVALRRWLPGHDGFFRLRRFELSHRTFAGGWTDPVRREAFVAFDAALVLPYDPVADLVLVIEQLRYGPIARGDPAPWVLEPVAGLVDAGESPEDTARREAVEEAHLALDRLEPIARVYASPGYSSEFFHCFLGLCDLSDRGTIVAGLDEENEDIRSHVLPFDEAMALVDSGEVNAGPLAMMLLWLARARPRLREAS</sequence>
<feature type="binding site" evidence="13">
    <location>
        <position position="280"/>
    </location>
    <ligand>
        <name>Mg(2+)</name>
        <dbReference type="ChEBI" id="CHEBI:18420"/>
        <label>1</label>
    </ligand>
</feature>
<evidence type="ECO:0000256" key="2">
    <source>
        <dbReference type="ARBA" id="ARBA00007482"/>
    </source>
</evidence>
<protein>
    <recommendedName>
        <fullName evidence="4">ADP-ribose pyrophosphatase</fullName>
        <ecNumber evidence="3">3.6.1.13</ecNumber>
    </recommendedName>
    <alternativeName>
        <fullName evidence="9">ADP-ribose diphosphatase</fullName>
    </alternativeName>
    <alternativeName>
        <fullName evidence="11">ADP-ribose phosphohydrolase</fullName>
    </alternativeName>
    <alternativeName>
        <fullName evidence="10">Adenosine diphosphoribose pyrophosphatase</fullName>
    </alternativeName>
</protein>
<comment type="function">
    <text evidence="8">Acts on ADP-mannose and ADP-glucose as well as ADP-ribose. Prevents glycogen biosynthesis. The reaction catalyzed by this enzyme is a limiting step of the gluconeogenic process.</text>
</comment>
<dbReference type="SUPFAM" id="SSF55811">
    <property type="entry name" value="Nudix"/>
    <property type="match status" value="1"/>
</dbReference>
<feature type="binding site" evidence="13">
    <location>
        <position position="260"/>
    </location>
    <ligand>
        <name>Mg(2+)</name>
        <dbReference type="ChEBI" id="CHEBI:18420"/>
        <label>1</label>
    </ligand>
</feature>
<evidence type="ECO:0000256" key="9">
    <source>
        <dbReference type="ARBA" id="ARBA00030162"/>
    </source>
</evidence>
<dbReference type="InterPro" id="IPR004385">
    <property type="entry name" value="NDP_pyrophosphatase"/>
</dbReference>
<dbReference type="Gene3D" id="3.90.79.10">
    <property type="entry name" value="Nucleoside Triphosphate Pyrophosphohydrolase"/>
    <property type="match status" value="1"/>
</dbReference>
<gene>
    <name evidence="16" type="ORF">RISW2_07945</name>
</gene>
<dbReference type="PROSITE" id="PS00893">
    <property type="entry name" value="NUDIX_BOX"/>
    <property type="match status" value="1"/>
</dbReference>
<dbReference type="PROSITE" id="PS51462">
    <property type="entry name" value="NUDIX"/>
    <property type="match status" value="1"/>
</dbReference>
<keyword evidence="7 13" id="KW-0460">Magnesium</keyword>
<evidence type="ECO:0000256" key="4">
    <source>
        <dbReference type="ARBA" id="ARBA00013297"/>
    </source>
</evidence>
<dbReference type="InterPro" id="IPR013024">
    <property type="entry name" value="GGCT-like"/>
</dbReference>
<name>X7FFC7_9RHOB</name>
<dbReference type="GO" id="GO:0046872">
    <property type="term" value="F:metal ion binding"/>
    <property type="evidence" value="ECO:0007669"/>
    <property type="project" value="UniProtKB-KW"/>
</dbReference>
<dbReference type="CDD" id="cd06661">
    <property type="entry name" value="GGCT_like"/>
    <property type="match status" value="1"/>
</dbReference>
<evidence type="ECO:0000256" key="7">
    <source>
        <dbReference type="ARBA" id="ARBA00022842"/>
    </source>
</evidence>
<dbReference type="InterPro" id="IPR000086">
    <property type="entry name" value="NUDIX_hydrolase_dom"/>
</dbReference>
<evidence type="ECO:0000256" key="1">
    <source>
        <dbReference type="ARBA" id="ARBA00001946"/>
    </source>
</evidence>
<evidence type="ECO:0000256" key="14">
    <source>
        <dbReference type="PIRSR" id="PIRSR604385-3"/>
    </source>
</evidence>
<evidence type="ECO:0000259" key="15">
    <source>
        <dbReference type="PROSITE" id="PS51462"/>
    </source>
</evidence>
<dbReference type="GO" id="GO:0005829">
    <property type="term" value="C:cytosol"/>
    <property type="evidence" value="ECO:0007669"/>
    <property type="project" value="TreeGrafter"/>
</dbReference>
<evidence type="ECO:0000256" key="10">
    <source>
        <dbReference type="ARBA" id="ARBA00030308"/>
    </source>
</evidence>
<reference evidence="16 17" key="1">
    <citation type="submission" date="2014-01" db="EMBL/GenBank/DDBJ databases">
        <title>Roseivivax isoporae LMG 25204 Genome Sequencing.</title>
        <authorList>
            <person name="Lai Q."/>
            <person name="Li G."/>
            <person name="Shao Z."/>
        </authorList>
    </citation>
    <scope>NUCLEOTIDE SEQUENCE [LARGE SCALE GENOMIC DNA]</scope>
    <source>
        <strain evidence="16 17">LMG 25204</strain>
    </source>
</reference>
<feature type="binding site" evidence="13">
    <location>
        <position position="276"/>
    </location>
    <ligand>
        <name>Mg(2+)</name>
        <dbReference type="ChEBI" id="CHEBI:18420"/>
        <label>1</label>
    </ligand>
</feature>
<evidence type="ECO:0000256" key="11">
    <source>
        <dbReference type="ARBA" id="ARBA00033056"/>
    </source>
</evidence>
<feature type="domain" description="Nudix hydrolase" evidence="15">
    <location>
        <begin position="218"/>
        <end position="358"/>
    </location>
</feature>
<dbReference type="PANTHER" id="PTHR11839:SF5">
    <property type="entry name" value="ADP-RIBOSE PYROPHOSPHATASE"/>
    <property type="match status" value="1"/>
</dbReference>
<dbReference type="GO" id="GO:0019144">
    <property type="term" value="F:ADP-sugar diphosphatase activity"/>
    <property type="evidence" value="ECO:0007669"/>
    <property type="project" value="TreeGrafter"/>
</dbReference>
<dbReference type="Gene3D" id="3.10.490.10">
    <property type="entry name" value="Gamma-glutamyl cyclotransferase-like"/>
    <property type="match status" value="1"/>
</dbReference>
<dbReference type="Proteomes" id="UP000023430">
    <property type="component" value="Unassembled WGS sequence"/>
</dbReference>
<evidence type="ECO:0000256" key="5">
    <source>
        <dbReference type="ARBA" id="ARBA00022723"/>
    </source>
</evidence>
<organism evidence="16 17">
    <name type="scientific">Roseivivax isoporae LMG 25204</name>
    <dbReference type="NCBI Taxonomy" id="1449351"/>
    <lineage>
        <taxon>Bacteria</taxon>
        <taxon>Pseudomonadati</taxon>
        <taxon>Pseudomonadota</taxon>
        <taxon>Alphaproteobacteria</taxon>
        <taxon>Rhodobacterales</taxon>
        <taxon>Roseobacteraceae</taxon>
        <taxon>Roseivivax</taxon>
    </lineage>
</organism>
<keyword evidence="5 13" id="KW-0479">Metal-binding</keyword>
<dbReference type="GO" id="GO:0006753">
    <property type="term" value="P:nucleoside phosphate metabolic process"/>
    <property type="evidence" value="ECO:0007669"/>
    <property type="project" value="TreeGrafter"/>
</dbReference>
<comment type="catalytic activity">
    <reaction evidence="12">
        <text>ADP-D-ribose + H2O = D-ribose 5-phosphate + AMP + 2 H(+)</text>
        <dbReference type="Rhea" id="RHEA:10412"/>
        <dbReference type="ChEBI" id="CHEBI:15377"/>
        <dbReference type="ChEBI" id="CHEBI:15378"/>
        <dbReference type="ChEBI" id="CHEBI:57967"/>
        <dbReference type="ChEBI" id="CHEBI:78346"/>
        <dbReference type="ChEBI" id="CHEBI:456215"/>
        <dbReference type="EC" id="3.6.1.13"/>
    </reaction>
</comment>
<evidence type="ECO:0000256" key="8">
    <source>
        <dbReference type="ARBA" id="ARBA00025164"/>
    </source>
</evidence>
<evidence type="ECO:0000256" key="6">
    <source>
        <dbReference type="ARBA" id="ARBA00022801"/>
    </source>
</evidence>
<feature type="short sequence motif" description="Nudix box" evidence="14">
    <location>
        <begin position="261"/>
        <end position="283"/>
    </location>
</feature>
<dbReference type="OrthoDB" id="5292471at2"/>
<evidence type="ECO:0000256" key="13">
    <source>
        <dbReference type="PIRSR" id="PIRSR604385-2"/>
    </source>
</evidence>
<dbReference type="AlphaFoldDB" id="X7FFC7"/>
<feature type="binding site" evidence="13">
    <location>
        <position position="329"/>
    </location>
    <ligand>
        <name>Mg(2+)</name>
        <dbReference type="ChEBI" id="CHEBI:18420"/>
        <label>1</label>
    </ligand>
</feature>
<dbReference type="RefSeq" id="WP_043765776.1">
    <property type="nucleotide sequence ID" value="NZ_JAME01000002.1"/>
</dbReference>
<dbReference type="CDD" id="cd24155">
    <property type="entry name" value="NUDIX_ADPRase"/>
    <property type="match status" value="1"/>
</dbReference>
<accession>X7FFC7</accession>
<keyword evidence="17" id="KW-1185">Reference proteome</keyword>
<evidence type="ECO:0000313" key="17">
    <source>
        <dbReference type="Proteomes" id="UP000023430"/>
    </source>
</evidence>
<dbReference type="PANTHER" id="PTHR11839">
    <property type="entry name" value="UDP/ADP-SUGAR PYROPHOSPHATASE"/>
    <property type="match status" value="1"/>
</dbReference>
<dbReference type="Pfam" id="PF06094">
    <property type="entry name" value="GGACT"/>
    <property type="match status" value="1"/>
</dbReference>
<keyword evidence="6" id="KW-0378">Hydrolase</keyword>
<proteinExistence type="inferred from homology"/>
<comment type="similarity">
    <text evidence="2">Belongs to the Nudix hydrolase family. NudF subfamily.</text>
</comment>
<evidence type="ECO:0000256" key="3">
    <source>
        <dbReference type="ARBA" id="ARBA00012453"/>
    </source>
</evidence>
<dbReference type="InterPro" id="IPR015797">
    <property type="entry name" value="NUDIX_hydrolase-like_dom_sf"/>
</dbReference>
<dbReference type="eggNOG" id="COG0494">
    <property type="taxonomic scope" value="Bacteria"/>
</dbReference>
<dbReference type="InterPro" id="IPR036568">
    <property type="entry name" value="GGCT-like_sf"/>
</dbReference>
<dbReference type="GO" id="GO:0047631">
    <property type="term" value="F:ADP-ribose diphosphatase activity"/>
    <property type="evidence" value="ECO:0007669"/>
    <property type="project" value="UniProtKB-EC"/>
</dbReference>
<dbReference type="STRING" id="1449351.RISW2_07945"/>
<evidence type="ECO:0000313" key="16">
    <source>
        <dbReference type="EMBL" id="ETX30729.1"/>
    </source>
</evidence>
<dbReference type="EC" id="3.6.1.13" evidence="3"/>
<evidence type="ECO:0000256" key="12">
    <source>
        <dbReference type="ARBA" id="ARBA00049546"/>
    </source>
</evidence>
<dbReference type="InterPro" id="IPR009288">
    <property type="entry name" value="AIG2-like_dom"/>
</dbReference>
<dbReference type="SUPFAM" id="SSF110857">
    <property type="entry name" value="Gamma-glutamyl cyclotransferase-like"/>
    <property type="match status" value="1"/>
</dbReference>
<comment type="cofactor">
    <cofactor evidence="1 13">
        <name>Mg(2+)</name>
        <dbReference type="ChEBI" id="CHEBI:18420"/>
    </cofactor>
</comment>
<dbReference type="NCBIfam" id="TIGR00052">
    <property type="entry name" value="nudix-type nucleoside diphosphatase, YffH/AdpP family"/>
    <property type="match status" value="1"/>
</dbReference>
<dbReference type="InterPro" id="IPR020084">
    <property type="entry name" value="NUDIX_hydrolase_CS"/>
</dbReference>
<comment type="caution">
    <text evidence="16">The sequence shown here is derived from an EMBL/GenBank/DDBJ whole genome shotgun (WGS) entry which is preliminary data.</text>
</comment>
<dbReference type="EMBL" id="JAME01000002">
    <property type="protein sequence ID" value="ETX30729.1"/>
    <property type="molecule type" value="Genomic_DNA"/>
</dbReference>
<dbReference type="GO" id="GO:0019693">
    <property type="term" value="P:ribose phosphate metabolic process"/>
    <property type="evidence" value="ECO:0007669"/>
    <property type="project" value="TreeGrafter"/>
</dbReference>